<dbReference type="Pfam" id="PF19305">
    <property type="entry name" value="MmgE_PrpD_C"/>
    <property type="match status" value="1"/>
</dbReference>
<dbReference type="FunCoup" id="L0A8T2">
    <property type="interactions" value="35"/>
</dbReference>
<dbReference type="InterPro" id="IPR045337">
    <property type="entry name" value="MmgE_PrpD_C"/>
</dbReference>
<sequence>MIMVRKEMSSYKDLSERIADWASNITYKNIPDNVIEEAKKRILDTFGVAIGAFNEEPVSIARWVAESSSSSRLSATIWGTDRTGPADHVDFANGCASRYFDFMDTYLSKEALHPSDNIPAIIAAAEIAKADGKKILEGLVTAYEITARLADAYSVRSKGWDHVVYIAIASAVGAGKVLGLDKEGLLQAINLSTVNAAALRQTRAGELSMWKGCAAANASRNGLFAAILASRGMKGPSPIFSGEFGFFRVALNGDKFDIPKMGGEDNEPFKVLETSIKYWPVEYHAMSAVDAALKIREKAGSLKPEDIKEVNVKTFQVSYNIIVKDPEKWDPKTRETADHSLPYIVAAALLDGKVWLDTFHEERYLANDVRDVLKKMKVEVDPEHDKLYPTGIKNTITVKLSDGRTFEESSTYPPGHFKNPLSREGVVDKFLRVTNGKLYKRNAKQFIDIVWNIEKCMNISKALSLLKIKE</sequence>
<dbReference type="STRING" id="1056495.Calag_0490"/>
<dbReference type="EMBL" id="CP003378">
    <property type="protein sequence ID" value="AFZ70256.1"/>
    <property type="molecule type" value="Genomic_DNA"/>
</dbReference>
<dbReference type="eggNOG" id="arCOG04285">
    <property type="taxonomic scope" value="Archaea"/>
</dbReference>
<name>L0A8T2_CALLD</name>
<dbReference type="InterPro" id="IPR042183">
    <property type="entry name" value="MmgE/PrpD_sf_1"/>
</dbReference>
<comment type="similarity">
    <text evidence="1">Belongs to the PrpD family.</text>
</comment>
<dbReference type="AlphaFoldDB" id="L0A8T2"/>
<proteinExistence type="inferred from homology"/>
<protein>
    <submittedName>
        <fullName evidence="4">Uncharacterized protein involved in propionate catabolism</fullName>
    </submittedName>
</protein>
<evidence type="ECO:0000259" key="2">
    <source>
        <dbReference type="Pfam" id="PF03972"/>
    </source>
</evidence>
<dbReference type="Pfam" id="PF03972">
    <property type="entry name" value="MmgE_PrpD_N"/>
    <property type="match status" value="1"/>
</dbReference>
<dbReference type="InParanoid" id="L0A8T2"/>
<dbReference type="InterPro" id="IPR036148">
    <property type="entry name" value="MmgE/PrpD_sf"/>
</dbReference>
<dbReference type="Gene3D" id="3.30.1330.120">
    <property type="entry name" value="2-methylcitrate dehydratase PrpD"/>
    <property type="match status" value="1"/>
</dbReference>
<evidence type="ECO:0000313" key="4">
    <source>
        <dbReference type="EMBL" id="AFZ70256.1"/>
    </source>
</evidence>
<dbReference type="PANTHER" id="PTHR16943:SF8">
    <property type="entry name" value="2-METHYLCITRATE DEHYDRATASE"/>
    <property type="match status" value="1"/>
</dbReference>
<dbReference type="Gene3D" id="1.10.4100.10">
    <property type="entry name" value="2-methylcitrate dehydratase PrpD"/>
    <property type="match status" value="1"/>
</dbReference>
<dbReference type="HOGENOM" id="CLU_026574_3_0_2"/>
<accession>L0A8T2</accession>
<dbReference type="InterPro" id="IPR005656">
    <property type="entry name" value="MmgE_PrpD"/>
</dbReference>
<evidence type="ECO:0000313" key="5">
    <source>
        <dbReference type="Proteomes" id="UP000010469"/>
    </source>
</evidence>
<dbReference type="GO" id="GO:0016829">
    <property type="term" value="F:lyase activity"/>
    <property type="evidence" value="ECO:0007669"/>
    <property type="project" value="InterPro"/>
</dbReference>
<gene>
    <name evidence="4" type="ordered locus">Calag_0490</name>
</gene>
<feature type="domain" description="MmgE/PrpD C-terminal" evidence="3">
    <location>
        <begin position="279"/>
        <end position="454"/>
    </location>
</feature>
<feature type="domain" description="MmgE/PrpD N-terminal" evidence="2">
    <location>
        <begin position="16"/>
        <end position="257"/>
    </location>
</feature>
<evidence type="ECO:0000259" key="3">
    <source>
        <dbReference type="Pfam" id="PF19305"/>
    </source>
</evidence>
<dbReference type="KEGG" id="clg:Calag_0490"/>
<dbReference type="PANTHER" id="PTHR16943">
    <property type="entry name" value="2-METHYLCITRATE DEHYDRATASE-RELATED"/>
    <property type="match status" value="1"/>
</dbReference>
<dbReference type="InterPro" id="IPR042188">
    <property type="entry name" value="MmgE/PrpD_sf_2"/>
</dbReference>
<reference evidence="5" key="1">
    <citation type="submission" date="2012-03" db="EMBL/GenBank/DDBJ databases">
        <title>Complete genome of Caldisphaera lagunensis DSM 15908.</title>
        <authorList>
            <person name="Lucas S."/>
            <person name="Copeland A."/>
            <person name="Lapidus A."/>
            <person name="Glavina del Rio T."/>
            <person name="Dalin E."/>
            <person name="Tice H."/>
            <person name="Bruce D."/>
            <person name="Goodwin L."/>
            <person name="Pitluck S."/>
            <person name="Peters L."/>
            <person name="Mikhailova N."/>
            <person name="Teshima H."/>
            <person name="Kyrpides N."/>
            <person name="Mavromatis K."/>
            <person name="Ivanova N."/>
            <person name="Brettin T."/>
            <person name="Detter J.C."/>
            <person name="Han C."/>
            <person name="Larimer F."/>
            <person name="Land M."/>
            <person name="Hauser L."/>
            <person name="Markowitz V."/>
            <person name="Cheng J.-F."/>
            <person name="Hugenholtz P."/>
            <person name="Woyke T."/>
            <person name="Wu D."/>
            <person name="Spring S."/>
            <person name="Schroeder M."/>
            <person name="Brambilla E."/>
            <person name="Klenk H.-P."/>
            <person name="Eisen J.A."/>
        </authorList>
    </citation>
    <scope>NUCLEOTIDE SEQUENCE [LARGE SCALE GENOMIC DNA]</scope>
    <source>
        <strain evidence="5">DSM 15908 / JCM 11604 / IC-154</strain>
    </source>
</reference>
<evidence type="ECO:0000256" key="1">
    <source>
        <dbReference type="ARBA" id="ARBA00006174"/>
    </source>
</evidence>
<dbReference type="InterPro" id="IPR045336">
    <property type="entry name" value="MmgE_PrpD_N"/>
</dbReference>
<keyword evidence="5" id="KW-1185">Reference proteome</keyword>
<dbReference type="Proteomes" id="UP000010469">
    <property type="component" value="Chromosome"/>
</dbReference>
<dbReference type="SUPFAM" id="SSF103378">
    <property type="entry name" value="2-methylcitrate dehydratase PrpD"/>
    <property type="match status" value="1"/>
</dbReference>
<organism evidence="4 5">
    <name type="scientific">Caldisphaera lagunensis (strain DSM 15908 / JCM 11604 / ANMR 0165 / IC-154)</name>
    <dbReference type="NCBI Taxonomy" id="1056495"/>
    <lineage>
        <taxon>Archaea</taxon>
        <taxon>Thermoproteota</taxon>
        <taxon>Thermoprotei</taxon>
        <taxon>Acidilobales</taxon>
        <taxon>Caldisphaeraceae</taxon>
        <taxon>Caldisphaera</taxon>
    </lineage>
</organism>